<dbReference type="InterPro" id="IPR001138">
    <property type="entry name" value="Zn2Cys6_DnaBD"/>
</dbReference>
<feature type="region of interest" description="Disordered" evidence="4">
    <location>
        <begin position="788"/>
        <end position="835"/>
    </location>
</feature>
<dbReference type="PANTHER" id="PTHR31001:SF40">
    <property type="entry name" value="ZN(II)2CYS6 TRANSCRIPTION FACTOR (EUROFUNG)"/>
    <property type="match status" value="1"/>
</dbReference>
<keyword evidence="3" id="KW-0539">Nucleus</keyword>
<dbReference type="GO" id="GO:0000981">
    <property type="term" value="F:DNA-binding transcription factor activity, RNA polymerase II-specific"/>
    <property type="evidence" value="ECO:0007669"/>
    <property type="project" value="InterPro"/>
</dbReference>
<comment type="subcellular location">
    <subcellularLocation>
        <location evidence="1">Nucleus</location>
    </subcellularLocation>
</comment>
<dbReference type="SMART" id="SM00906">
    <property type="entry name" value="Fungal_trans"/>
    <property type="match status" value="1"/>
</dbReference>
<name>A0A2T3ANK2_9PEZI</name>
<evidence type="ECO:0000256" key="4">
    <source>
        <dbReference type="SAM" id="MobiDB-lite"/>
    </source>
</evidence>
<gene>
    <name evidence="6" type="ORF">BD289DRAFT_449101</name>
</gene>
<feature type="compositionally biased region" description="Polar residues" evidence="4">
    <location>
        <begin position="801"/>
        <end position="814"/>
    </location>
</feature>
<dbReference type="Proteomes" id="UP000241462">
    <property type="component" value="Unassembled WGS sequence"/>
</dbReference>
<dbReference type="InterPro" id="IPR036864">
    <property type="entry name" value="Zn2-C6_fun-type_DNA-bd_sf"/>
</dbReference>
<evidence type="ECO:0000256" key="1">
    <source>
        <dbReference type="ARBA" id="ARBA00004123"/>
    </source>
</evidence>
<organism evidence="6 7">
    <name type="scientific">Coniella lustricola</name>
    <dbReference type="NCBI Taxonomy" id="2025994"/>
    <lineage>
        <taxon>Eukaryota</taxon>
        <taxon>Fungi</taxon>
        <taxon>Dikarya</taxon>
        <taxon>Ascomycota</taxon>
        <taxon>Pezizomycotina</taxon>
        <taxon>Sordariomycetes</taxon>
        <taxon>Sordariomycetidae</taxon>
        <taxon>Diaporthales</taxon>
        <taxon>Schizoparmaceae</taxon>
        <taxon>Coniella</taxon>
    </lineage>
</organism>
<evidence type="ECO:0000256" key="3">
    <source>
        <dbReference type="ARBA" id="ARBA00023242"/>
    </source>
</evidence>
<feature type="domain" description="Zn(2)-C6 fungal-type" evidence="5">
    <location>
        <begin position="35"/>
        <end position="67"/>
    </location>
</feature>
<evidence type="ECO:0000256" key="2">
    <source>
        <dbReference type="ARBA" id="ARBA00022723"/>
    </source>
</evidence>
<reference evidence="6 7" key="1">
    <citation type="journal article" date="2018" name="Mycol. Prog.">
        <title>Coniella lustricola, a new species from submerged detritus.</title>
        <authorList>
            <person name="Raudabaugh D.B."/>
            <person name="Iturriaga T."/>
            <person name="Carver A."/>
            <person name="Mondo S."/>
            <person name="Pangilinan J."/>
            <person name="Lipzen A."/>
            <person name="He G."/>
            <person name="Amirebrahimi M."/>
            <person name="Grigoriev I.V."/>
            <person name="Miller A.N."/>
        </authorList>
    </citation>
    <scope>NUCLEOTIDE SEQUENCE [LARGE SCALE GENOMIC DNA]</scope>
    <source>
        <strain evidence="6 7">B22-T-1</strain>
    </source>
</reference>
<dbReference type="EMBL" id="KZ678372">
    <property type="protein sequence ID" value="PSS05238.1"/>
    <property type="molecule type" value="Genomic_DNA"/>
</dbReference>
<dbReference type="Pfam" id="PF04082">
    <property type="entry name" value="Fungal_trans"/>
    <property type="match status" value="1"/>
</dbReference>
<evidence type="ECO:0000313" key="6">
    <source>
        <dbReference type="EMBL" id="PSS05238.1"/>
    </source>
</evidence>
<dbReference type="GO" id="GO:0006351">
    <property type="term" value="P:DNA-templated transcription"/>
    <property type="evidence" value="ECO:0007669"/>
    <property type="project" value="InterPro"/>
</dbReference>
<keyword evidence="7" id="KW-1185">Reference proteome</keyword>
<evidence type="ECO:0000313" key="7">
    <source>
        <dbReference type="Proteomes" id="UP000241462"/>
    </source>
</evidence>
<accession>A0A2T3ANK2</accession>
<keyword evidence="2" id="KW-0479">Metal-binding</keyword>
<dbReference type="STRING" id="2025994.A0A2T3ANK2"/>
<dbReference type="SUPFAM" id="SSF57701">
    <property type="entry name" value="Zn2/Cys6 DNA-binding domain"/>
    <property type="match status" value="1"/>
</dbReference>
<dbReference type="AlphaFoldDB" id="A0A2T3ANK2"/>
<dbReference type="CDD" id="cd00067">
    <property type="entry name" value="GAL4"/>
    <property type="match status" value="1"/>
</dbReference>
<dbReference type="InterPro" id="IPR050613">
    <property type="entry name" value="Sec_Metabolite_Reg"/>
</dbReference>
<dbReference type="CDD" id="cd12148">
    <property type="entry name" value="fungal_TF_MHR"/>
    <property type="match status" value="1"/>
</dbReference>
<dbReference type="SMART" id="SM00066">
    <property type="entry name" value="GAL4"/>
    <property type="match status" value="1"/>
</dbReference>
<dbReference type="InParanoid" id="A0A2T3ANK2"/>
<sequence length="899" mass="98539">MYRTDGTSSASERNNIPNKHASITEKYRRNGKLQSCEPCRRSKLRCDHVVPACGRCVKRGKVGHCFYHPNPLTRKRVASPHHPPPPPAPSVEAVVDASPCSEPVVHSVELYDDALITPTSKSNHSTVSPQSHSLAFSPAGLNVDSSHAHCQPFHRAASAPPLDYQTPHNARRNTGFQGPTSNLSILKETLRAVDAEPAGLDSLDQHDNIVVTNVRITQGCKLLATFQNRSIISHFVQRYYDISNGGVATVMPLMMSEWLGQLWALHGTILASQEPAAIRRLSERIWRNTLTTLSYDGDTTALAYAQSSSGLHLRWEAVGLICSTLAFAVLETPPTDHIFVEHQVTRSCLIDRMKETMEKCLEFCRYCEVLDDLFVWLLLDYATIIQATKGDRHYATYRATGEAHSAVIAMGLHQEIRVTRKVPFWLAELRKRTFILAYFCEISLATCLGRPPRLSYRYCNVEAPLDLTDAEIVQTGADLEATLASLDENGYNTAGLVREVTCVRAHAHYMQRREDVVDLALGQYTRDEVLALAACIKRKNDQHMATLPLCIRQLTSQALNFTPTATSVATAASTSTKSGTSAPIILNPTHAVWRGTVRMGQLSNEILLQRVLIRRTGASSEKLIQAARAVLSDVMQLTGRQDVAVRFQASYNLYLGGHGLRSAAIVAVELLKQEIAAETAAAAAATNPSEQQQQQSLYDHYPENAPLPRSQTIQDLAVFASRLAAVDASDGTYPLCEQGHRVITKILDRILEPKKKIRQRVPSASLNAGGSGQLAAEVNMALAQTQPPIQTQTQNGAVRPYSSSNGSGSRQAQTFMAGQAGQQQQSQMQSNLAPSQTLAPAQMNNFGTGNSTAASDNFLGYGMMDIGMGVEAPLSLGQDTDFMAWLQEMDLGRVDNWTM</sequence>
<dbReference type="GO" id="GO:0005634">
    <property type="term" value="C:nucleus"/>
    <property type="evidence" value="ECO:0007669"/>
    <property type="project" value="UniProtKB-SubCell"/>
</dbReference>
<dbReference type="OrthoDB" id="4898680at2759"/>
<dbReference type="PANTHER" id="PTHR31001">
    <property type="entry name" value="UNCHARACTERIZED TRANSCRIPTIONAL REGULATORY PROTEIN"/>
    <property type="match status" value="1"/>
</dbReference>
<feature type="region of interest" description="Disordered" evidence="4">
    <location>
        <begin position="1"/>
        <end position="26"/>
    </location>
</feature>
<dbReference type="PROSITE" id="PS00463">
    <property type="entry name" value="ZN2_CY6_FUNGAL_1"/>
    <property type="match status" value="1"/>
</dbReference>
<evidence type="ECO:0000259" key="5">
    <source>
        <dbReference type="PROSITE" id="PS50048"/>
    </source>
</evidence>
<dbReference type="Gene3D" id="4.10.240.10">
    <property type="entry name" value="Zn(2)-C6 fungal-type DNA-binding domain"/>
    <property type="match status" value="1"/>
</dbReference>
<feature type="compositionally biased region" description="Low complexity" evidence="4">
    <location>
        <begin position="816"/>
        <end position="830"/>
    </location>
</feature>
<dbReference type="Pfam" id="PF00172">
    <property type="entry name" value="Zn_clus"/>
    <property type="match status" value="1"/>
</dbReference>
<dbReference type="GO" id="GO:0008270">
    <property type="term" value="F:zinc ion binding"/>
    <property type="evidence" value="ECO:0007669"/>
    <property type="project" value="InterPro"/>
</dbReference>
<feature type="compositionally biased region" description="Polar residues" evidence="4">
    <location>
        <begin position="1"/>
        <end position="17"/>
    </location>
</feature>
<dbReference type="GO" id="GO:0003677">
    <property type="term" value="F:DNA binding"/>
    <property type="evidence" value="ECO:0007669"/>
    <property type="project" value="InterPro"/>
</dbReference>
<dbReference type="PROSITE" id="PS50048">
    <property type="entry name" value="ZN2_CY6_FUNGAL_2"/>
    <property type="match status" value="1"/>
</dbReference>
<protein>
    <recommendedName>
        <fullName evidence="5">Zn(2)-C6 fungal-type domain-containing protein</fullName>
    </recommendedName>
</protein>
<dbReference type="InterPro" id="IPR007219">
    <property type="entry name" value="XnlR_reg_dom"/>
</dbReference>
<proteinExistence type="predicted"/>